<dbReference type="AlphaFoldDB" id="A0A8S4AJL7"/>
<comment type="caution">
    <text evidence="1">The sequence shown here is derived from an EMBL/GenBank/DDBJ whole genome shotgun (WGS) entry which is preliminary data.</text>
</comment>
<name>A0A8S4AJL7_9TELE</name>
<keyword evidence="2" id="KW-1185">Reference proteome</keyword>
<gene>
    <name evidence="1" type="ORF">MMEN_LOCUS4104</name>
</gene>
<dbReference type="Proteomes" id="UP000677803">
    <property type="component" value="Unassembled WGS sequence"/>
</dbReference>
<accession>A0A8S4AJL7</accession>
<reference evidence="1" key="1">
    <citation type="submission" date="2021-05" db="EMBL/GenBank/DDBJ databases">
        <authorList>
            <person name="Tigano A."/>
        </authorList>
    </citation>
    <scope>NUCLEOTIDE SEQUENCE</scope>
</reference>
<sequence length="147" mass="16244">MSPSGGDQNYNCDLKRPAMVKFHPNGSSGPWSACRQSCTQTEERQAEGGVEPQQELDYLNLKVMLLFWFISDLWPSQPVPPARCSSGSIGPPPLPIRVREPLTGGEQRGLSAMRRHHLSSYKKSVARRIGLTVGRPVCVREKASQKG</sequence>
<proteinExistence type="predicted"/>
<evidence type="ECO:0000313" key="2">
    <source>
        <dbReference type="Proteomes" id="UP000677803"/>
    </source>
</evidence>
<evidence type="ECO:0000313" key="1">
    <source>
        <dbReference type="EMBL" id="CAG5867300.1"/>
    </source>
</evidence>
<dbReference type="EMBL" id="CAJRST010003335">
    <property type="protein sequence ID" value="CAG5867300.1"/>
    <property type="molecule type" value="Genomic_DNA"/>
</dbReference>
<organism evidence="1 2">
    <name type="scientific">Menidia menidia</name>
    <name type="common">Atlantic silverside</name>
    <dbReference type="NCBI Taxonomy" id="238744"/>
    <lineage>
        <taxon>Eukaryota</taxon>
        <taxon>Metazoa</taxon>
        <taxon>Chordata</taxon>
        <taxon>Craniata</taxon>
        <taxon>Vertebrata</taxon>
        <taxon>Euteleostomi</taxon>
        <taxon>Actinopterygii</taxon>
        <taxon>Neopterygii</taxon>
        <taxon>Teleostei</taxon>
        <taxon>Neoteleostei</taxon>
        <taxon>Acanthomorphata</taxon>
        <taxon>Ovalentaria</taxon>
        <taxon>Atherinomorphae</taxon>
        <taxon>Atheriniformes</taxon>
        <taxon>Atherinopsidae</taxon>
        <taxon>Menidiinae</taxon>
        <taxon>Menidia</taxon>
    </lineage>
</organism>
<protein>
    <submittedName>
        <fullName evidence="1">(Atlantic silverside) hypothetical protein</fullName>
    </submittedName>
</protein>